<accession>A0A9E2L556</accession>
<dbReference type="InterPro" id="IPR036983">
    <property type="entry name" value="AIM24_sf"/>
</dbReference>
<dbReference type="InterPro" id="IPR002838">
    <property type="entry name" value="AIM24"/>
</dbReference>
<dbReference type="Proteomes" id="UP000823914">
    <property type="component" value="Unassembled WGS sequence"/>
</dbReference>
<organism evidence="1 2">
    <name type="scientific">Candidatus Treponema excrementipullorum</name>
    <dbReference type="NCBI Taxonomy" id="2838768"/>
    <lineage>
        <taxon>Bacteria</taxon>
        <taxon>Pseudomonadati</taxon>
        <taxon>Spirochaetota</taxon>
        <taxon>Spirochaetia</taxon>
        <taxon>Spirochaetales</taxon>
        <taxon>Treponemataceae</taxon>
        <taxon>Treponema</taxon>
    </lineage>
</organism>
<name>A0A9E2L556_9SPIR</name>
<reference evidence="1" key="1">
    <citation type="journal article" date="2021" name="PeerJ">
        <title>Extensive microbial diversity within the chicken gut microbiome revealed by metagenomics and culture.</title>
        <authorList>
            <person name="Gilroy R."/>
            <person name="Ravi A."/>
            <person name="Getino M."/>
            <person name="Pursley I."/>
            <person name="Horton D.L."/>
            <person name="Alikhan N.F."/>
            <person name="Baker D."/>
            <person name="Gharbi K."/>
            <person name="Hall N."/>
            <person name="Watson M."/>
            <person name="Adriaenssens E.M."/>
            <person name="Foster-Nyarko E."/>
            <person name="Jarju S."/>
            <person name="Secka A."/>
            <person name="Antonio M."/>
            <person name="Oren A."/>
            <person name="Chaudhuri R.R."/>
            <person name="La Ragione R."/>
            <person name="Hildebrand F."/>
            <person name="Pallen M.J."/>
        </authorList>
    </citation>
    <scope>NUCLEOTIDE SEQUENCE</scope>
    <source>
        <strain evidence="1">Gambia15-2214</strain>
    </source>
</reference>
<dbReference type="AlphaFoldDB" id="A0A9E2L556"/>
<gene>
    <name evidence="1" type="ORF">IAA16_10535</name>
</gene>
<dbReference type="Gene3D" id="3.60.160.10">
    <property type="entry name" value="Mitochondrial biogenesis AIM24"/>
    <property type="match status" value="1"/>
</dbReference>
<protein>
    <submittedName>
        <fullName evidence="1">AIM24 family protein</fullName>
    </submittedName>
</protein>
<dbReference type="InterPro" id="IPR016031">
    <property type="entry name" value="Trp_RNA-bd_attenuator-like_dom"/>
</dbReference>
<evidence type="ECO:0000313" key="2">
    <source>
        <dbReference type="Proteomes" id="UP000823914"/>
    </source>
</evidence>
<dbReference type="PANTHER" id="PTHR38074:SF1">
    <property type="entry name" value="ALTERED INHERITANCE OF MITOCHONDRIA PROTEIN 24, MITOCHONDRIAL"/>
    <property type="match status" value="1"/>
</dbReference>
<reference evidence="1" key="2">
    <citation type="submission" date="2021-04" db="EMBL/GenBank/DDBJ databases">
        <authorList>
            <person name="Gilroy R."/>
        </authorList>
    </citation>
    <scope>NUCLEOTIDE SEQUENCE</scope>
    <source>
        <strain evidence="1">Gambia15-2214</strain>
    </source>
</reference>
<sequence>MFCKIRNLLDNKNIIQTEKMGCFTVFEHQEDLSVVPTEAPLAYFMRQMNCKKRQVLCTLNGNSVKTQAGAMQWIAGNIESETGIKGVGGFLKGIINSAVTGESTAKPLYRGNGLLMLEPTYQHLLIEDIGAWGSSGCVMQDGLFLACDGTLQESVIMRDNLSSAIAGGEGIFNLVLSGNGYAVFESPVPRTELYEIELQDDVFKIDGNLAIAWSGSLKFTVERSSKTITGSMINGEGLVNVYRGTGKILFSPTITGTEMNTNNSVQQTTGTKGIGDAISKALS</sequence>
<evidence type="ECO:0000313" key="1">
    <source>
        <dbReference type="EMBL" id="MBU3850993.1"/>
    </source>
</evidence>
<proteinExistence type="predicted"/>
<dbReference type="SUPFAM" id="SSF51219">
    <property type="entry name" value="TRAP-like"/>
    <property type="match status" value="1"/>
</dbReference>
<dbReference type="Pfam" id="PF01987">
    <property type="entry name" value="AIM24"/>
    <property type="match status" value="1"/>
</dbReference>
<dbReference type="PANTHER" id="PTHR38074">
    <property type="entry name" value="ALTERED INHERITANCE OF MITOCHONDRIA PROTEIN 24, MITOCHONDRIAL"/>
    <property type="match status" value="1"/>
</dbReference>
<dbReference type="EMBL" id="JAHLFV010000242">
    <property type="protein sequence ID" value="MBU3850993.1"/>
    <property type="molecule type" value="Genomic_DNA"/>
</dbReference>
<comment type="caution">
    <text evidence="1">The sequence shown here is derived from an EMBL/GenBank/DDBJ whole genome shotgun (WGS) entry which is preliminary data.</text>
</comment>